<dbReference type="PANTHER" id="PTHR42977:SF3">
    <property type="entry name" value="AB HYDROLASE-1 DOMAIN-CONTAINING PROTEIN"/>
    <property type="match status" value="1"/>
</dbReference>
<keyword evidence="4" id="KW-1185">Reference proteome</keyword>
<dbReference type="InterPro" id="IPR051340">
    <property type="entry name" value="Haloalkane_dehalogenase"/>
</dbReference>
<dbReference type="Gene3D" id="3.40.50.1820">
    <property type="entry name" value="alpha/beta hydrolase"/>
    <property type="match status" value="1"/>
</dbReference>
<accession>A0A554MVY1</accession>
<dbReference type="InterPro" id="IPR000073">
    <property type="entry name" value="AB_hydrolase_1"/>
</dbReference>
<dbReference type="Proteomes" id="UP000319894">
    <property type="component" value="Unassembled WGS sequence"/>
</dbReference>
<evidence type="ECO:0000313" key="3">
    <source>
        <dbReference type="EMBL" id="TSD09288.1"/>
    </source>
</evidence>
<gene>
    <name evidence="3" type="ORF">DP107_16205</name>
</gene>
<dbReference type="NCBIfam" id="NF002043">
    <property type="entry name" value="PRK00870.1"/>
    <property type="match status" value="1"/>
</dbReference>
<feature type="domain" description="AB hydrolase-1" evidence="2">
    <location>
        <begin position="47"/>
        <end position="284"/>
    </location>
</feature>
<comment type="caution">
    <text evidence="3">The sequence shown here is derived from an EMBL/GenBank/DDBJ whole genome shotgun (WGS) entry which is preliminary data.</text>
</comment>
<evidence type="ECO:0000259" key="2">
    <source>
        <dbReference type="Pfam" id="PF00561"/>
    </source>
</evidence>
<dbReference type="InterPro" id="IPR000639">
    <property type="entry name" value="Epox_hydrolase-like"/>
</dbReference>
<keyword evidence="1 3" id="KW-0378">Hydrolase</keyword>
<dbReference type="RefSeq" id="WP_144263187.1">
    <property type="nucleotide sequence ID" value="NZ_QMDX01000014.1"/>
</dbReference>
<dbReference type="GO" id="GO:0004301">
    <property type="term" value="F:epoxide hydrolase activity"/>
    <property type="evidence" value="ECO:0007669"/>
    <property type="project" value="TreeGrafter"/>
</dbReference>
<name>A0A554MVY1_9EURY</name>
<evidence type="ECO:0000313" key="4">
    <source>
        <dbReference type="Proteomes" id="UP000319894"/>
    </source>
</evidence>
<dbReference type="AlphaFoldDB" id="A0A554MVY1"/>
<organism evidence="3 4">
    <name type="scientific">Haloglomus irregulare</name>
    <dbReference type="NCBI Taxonomy" id="2234134"/>
    <lineage>
        <taxon>Archaea</taxon>
        <taxon>Methanobacteriati</taxon>
        <taxon>Methanobacteriota</taxon>
        <taxon>Stenosarchaea group</taxon>
        <taxon>Halobacteria</taxon>
        <taxon>Halobacteriales</taxon>
        <taxon>Natronomonadaceae</taxon>
        <taxon>Haloglomus</taxon>
    </lineage>
</organism>
<dbReference type="PANTHER" id="PTHR42977">
    <property type="entry name" value="HYDROLASE-RELATED"/>
    <property type="match status" value="1"/>
</dbReference>
<dbReference type="Pfam" id="PF00561">
    <property type="entry name" value="Abhydrolase_1"/>
    <property type="match status" value="1"/>
</dbReference>
<proteinExistence type="predicted"/>
<evidence type="ECO:0000256" key="1">
    <source>
        <dbReference type="ARBA" id="ARBA00022801"/>
    </source>
</evidence>
<dbReference type="PRINTS" id="PR00412">
    <property type="entry name" value="EPOXHYDRLASE"/>
</dbReference>
<sequence>MDIVSTPESAFADVPDYDHEPRYLTVDAPGDPELAYVDTDPDGAEETFLCLHGEPTWGFLYRKMVPTLAEHGRVVVPDFLGFGRSDKYTDPEDYTFDLHYDTLVEFVESLDLTGVTLVCQDWGSILGLPYAVSDAPARFDRIVAMNALLTDGEVDLVDTWYAFRDMVVEADALDVSRVIDGACVSDLSDAARAGYDAPFPDEASKAGAYAWPPMVPQDPSMPGADRHARLREDLAEWEKPFLALFSDSDPITEQYRALFRDLVPTAADEPDVRVEGAGHFLQEDAGGACAEQIVAFVDRN</sequence>
<dbReference type="OrthoDB" id="9890at2157"/>
<dbReference type="EMBL" id="QMDX01000014">
    <property type="protein sequence ID" value="TSD09288.1"/>
    <property type="molecule type" value="Genomic_DNA"/>
</dbReference>
<dbReference type="SUPFAM" id="SSF53474">
    <property type="entry name" value="alpha/beta-Hydrolases"/>
    <property type="match status" value="1"/>
</dbReference>
<dbReference type="InParanoid" id="A0A554MVY1"/>
<protein>
    <submittedName>
        <fullName evidence="3">Alpha/beta hydrolase</fullName>
    </submittedName>
</protein>
<dbReference type="InterPro" id="IPR029058">
    <property type="entry name" value="AB_hydrolase_fold"/>
</dbReference>
<reference evidence="3 4" key="1">
    <citation type="submission" date="2018-06" db="EMBL/GenBank/DDBJ databases">
        <title>Natronomonas sp. F16-60 a new haloarchaeon isolated from a solar saltern of Isla Cristina, Huelva, Spain.</title>
        <authorList>
            <person name="Duran-Viseras A."/>
            <person name="Sanchez-Porro C."/>
            <person name="Ventosa A."/>
        </authorList>
    </citation>
    <scope>NUCLEOTIDE SEQUENCE [LARGE SCALE GENOMIC DNA]</scope>
    <source>
        <strain evidence="3 4">F16-60</strain>
    </source>
</reference>